<dbReference type="InterPro" id="IPR043502">
    <property type="entry name" value="DNA/RNA_pol_sf"/>
</dbReference>
<evidence type="ECO:0000313" key="1">
    <source>
        <dbReference type="EMBL" id="KDB25613.1"/>
    </source>
</evidence>
<dbReference type="OrthoDB" id="4358334at2759"/>
<dbReference type="HOGENOM" id="CLU_2559932_0_0_1"/>
<dbReference type="EMBL" id="AOKY01000192">
    <property type="protein sequence ID" value="KDB25613.1"/>
    <property type="molecule type" value="Genomic_DNA"/>
</dbReference>
<dbReference type="Proteomes" id="UP000024533">
    <property type="component" value="Unassembled WGS sequence"/>
</dbReference>
<keyword evidence="2" id="KW-1185">Reference proteome</keyword>
<gene>
    <name evidence="1" type="ORF">H109_02575</name>
</gene>
<protein>
    <submittedName>
        <fullName evidence="1">Uncharacterized protein</fullName>
    </submittedName>
</protein>
<reference evidence="1 2" key="1">
    <citation type="submission" date="2014-02" db="EMBL/GenBank/DDBJ databases">
        <title>The Genome Sequence of Trichophyton interdigitale MR816.</title>
        <authorList>
            <consortium name="The Broad Institute Genomics Platform"/>
            <person name="Cuomo C.A."/>
            <person name="White T.C."/>
            <person name="Graser Y."/>
            <person name="Martinez-Rossi N."/>
            <person name="Heitman J."/>
            <person name="Young S.K."/>
            <person name="Zeng Q."/>
            <person name="Gargeya S."/>
            <person name="Abouelleil A."/>
            <person name="Alvarado L."/>
            <person name="Chapman S.B."/>
            <person name="Gainer-Dewar J."/>
            <person name="Goldberg J."/>
            <person name="Griggs A."/>
            <person name="Gujja S."/>
            <person name="Hansen M."/>
            <person name="Howarth C."/>
            <person name="Imamovic A."/>
            <person name="Larimer J."/>
            <person name="Martinez D."/>
            <person name="Murphy C."/>
            <person name="Pearson M.D."/>
            <person name="Persinoti G."/>
            <person name="Poon T."/>
            <person name="Priest M."/>
            <person name="Roberts A.D."/>
            <person name="Saif S."/>
            <person name="Shea T.D."/>
            <person name="Sykes S.N."/>
            <person name="Wortman J."/>
            <person name="Nusbaum C."/>
            <person name="Birren B."/>
        </authorList>
    </citation>
    <scope>NUCLEOTIDE SEQUENCE [LARGE SCALE GENOMIC DNA]</scope>
    <source>
        <strain evidence="1 2">MR816</strain>
    </source>
</reference>
<dbReference type="AlphaFoldDB" id="A0A059JD65"/>
<dbReference type="SUPFAM" id="SSF56672">
    <property type="entry name" value="DNA/RNA polymerases"/>
    <property type="match status" value="1"/>
</dbReference>
<evidence type="ECO:0000313" key="2">
    <source>
        <dbReference type="Proteomes" id="UP000024533"/>
    </source>
</evidence>
<organism evidence="1 2">
    <name type="scientific">Trichophyton interdigitale (strain MR816)</name>
    <dbReference type="NCBI Taxonomy" id="1215338"/>
    <lineage>
        <taxon>Eukaryota</taxon>
        <taxon>Fungi</taxon>
        <taxon>Dikarya</taxon>
        <taxon>Ascomycota</taxon>
        <taxon>Pezizomycotina</taxon>
        <taxon>Eurotiomycetes</taxon>
        <taxon>Eurotiomycetidae</taxon>
        <taxon>Onygenales</taxon>
        <taxon>Arthrodermataceae</taxon>
        <taxon>Trichophyton</taxon>
    </lineage>
</organism>
<dbReference type="Gene3D" id="3.10.10.10">
    <property type="entry name" value="HIV Type 1 Reverse Transcriptase, subunit A, domain 1"/>
    <property type="match status" value="1"/>
</dbReference>
<comment type="caution">
    <text evidence="1">The sequence shown here is derived from an EMBL/GenBank/DDBJ whole genome shotgun (WGS) entry which is preliminary data.</text>
</comment>
<proteinExistence type="predicted"/>
<name>A0A059JD65_TRIIM</name>
<sequence>MTLSKTEYPIEKVPLTAAAPFASPAFVVWKGTKPRVVVDMRRLNTKVIPNAYPLPRQDDIPSLIVKYNIQVFRHETELLSWY</sequence>
<accession>A0A059JD65</accession>